<accession>A0AAN8PZW8</accession>
<organism evidence="2 3">
    <name type="scientific">Patella caerulea</name>
    <name type="common">Rayed Mediterranean limpet</name>
    <dbReference type="NCBI Taxonomy" id="87958"/>
    <lineage>
        <taxon>Eukaryota</taxon>
        <taxon>Metazoa</taxon>
        <taxon>Spiralia</taxon>
        <taxon>Lophotrochozoa</taxon>
        <taxon>Mollusca</taxon>
        <taxon>Gastropoda</taxon>
        <taxon>Patellogastropoda</taxon>
        <taxon>Patelloidea</taxon>
        <taxon>Patellidae</taxon>
        <taxon>Patella</taxon>
    </lineage>
</organism>
<dbReference type="SUPFAM" id="SSF53098">
    <property type="entry name" value="Ribonuclease H-like"/>
    <property type="match status" value="1"/>
</dbReference>
<dbReference type="InterPro" id="IPR052717">
    <property type="entry name" value="Vacuolar_transposase_reg"/>
</dbReference>
<dbReference type="GO" id="GO:0005634">
    <property type="term" value="C:nucleus"/>
    <property type="evidence" value="ECO:0007669"/>
    <property type="project" value="TreeGrafter"/>
</dbReference>
<name>A0AAN8PZW8_PATCE</name>
<dbReference type="PANTHER" id="PTHR46169">
    <property type="entry name" value="DNA REPLICATION-RELATED ELEMENT FACTOR, ISOFORM A"/>
    <property type="match status" value="1"/>
</dbReference>
<dbReference type="AlphaFoldDB" id="A0AAN8PZW8"/>
<evidence type="ECO:0000313" key="2">
    <source>
        <dbReference type="EMBL" id="KAK6187319.1"/>
    </source>
</evidence>
<reference evidence="2 3" key="1">
    <citation type="submission" date="2024-01" db="EMBL/GenBank/DDBJ databases">
        <title>The genome of the rayed Mediterranean limpet Patella caerulea (Linnaeus, 1758).</title>
        <authorList>
            <person name="Anh-Thu Weber A."/>
            <person name="Halstead-Nussloch G."/>
        </authorList>
    </citation>
    <scope>NUCLEOTIDE SEQUENCE [LARGE SCALE GENOMIC DNA]</scope>
    <source>
        <strain evidence="2">AATW-2023a</strain>
        <tissue evidence="2">Whole specimen</tissue>
    </source>
</reference>
<feature type="domain" description="HAT C-terminal dimerisation" evidence="1">
    <location>
        <begin position="206"/>
        <end position="274"/>
    </location>
</feature>
<dbReference type="GO" id="GO:0006357">
    <property type="term" value="P:regulation of transcription by RNA polymerase II"/>
    <property type="evidence" value="ECO:0007669"/>
    <property type="project" value="TreeGrafter"/>
</dbReference>
<gene>
    <name evidence="2" type="ORF">SNE40_005377</name>
</gene>
<comment type="caution">
    <text evidence="2">The sequence shown here is derived from an EMBL/GenBank/DDBJ whole genome shotgun (WGS) entry which is preliminary data.</text>
</comment>
<proteinExistence type="predicted"/>
<sequence>MLRRLLELRVPVYTVIFDESVTKIGDRQQLDIRDSFWKIIEEIVPVLQPLADATELLAVENSPSSSCIFILVSNLVKHDLNPSDGDSDVVCQLKQIIINGLVKRLPIELTGLPNNFGLTSPWIIATALDPKYKSLRFLPEAKKSVVFDHLRELLHQVQQNSPPDPETELSEPVSKLSRVAGYISGDFVESSNSDDDELTHFCSLPVKTSDSLGWWCRNQELLPKLSILARKYLAVPATSVPSERVFSAAGRTVTKLRSRLDPELLDELLFINKNYRY</sequence>
<dbReference type="PANTHER" id="PTHR46169:SF29">
    <property type="entry name" value="DNA REPLICATION-RELATED ELEMENT FACTOR, ISOFORM A"/>
    <property type="match status" value="1"/>
</dbReference>
<keyword evidence="3" id="KW-1185">Reference proteome</keyword>
<dbReference type="GO" id="GO:0046983">
    <property type="term" value="F:protein dimerization activity"/>
    <property type="evidence" value="ECO:0007669"/>
    <property type="project" value="InterPro"/>
</dbReference>
<dbReference type="InterPro" id="IPR008906">
    <property type="entry name" value="HATC_C_dom"/>
</dbReference>
<evidence type="ECO:0000259" key="1">
    <source>
        <dbReference type="Pfam" id="PF05699"/>
    </source>
</evidence>
<evidence type="ECO:0000313" key="3">
    <source>
        <dbReference type="Proteomes" id="UP001347796"/>
    </source>
</evidence>
<dbReference type="Proteomes" id="UP001347796">
    <property type="component" value="Unassembled WGS sequence"/>
</dbReference>
<dbReference type="Pfam" id="PF05699">
    <property type="entry name" value="Dimer_Tnp_hAT"/>
    <property type="match status" value="1"/>
</dbReference>
<protein>
    <recommendedName>
        <fullName evidence="1">HAT C-terminal dimerisation domain-containing protein</fullName>
    </recommendedName>
</protein>
<dbReference type="InterPro" id="IPR012337">
    <property type="entry name" value="RNaseH-like_sf"/>
</dbReference>
<dbReference type="EMBL" id="JAZGQO010000004">
    <property type="protein sequence ID" value="KAK6187319.1"/>
    <property type="molecule type" value="Genomic_DNA"/>
</dbReference>